<evidence type="ECO:0000313" key="7">
    <source>
        <dbReference type="WBParaSite" id="PSAMB.scaffold16136size1400.g36808.t1"/>
    </source>
</evidence>
<evidence type="ECO:0000256" key="2">
    <source>
        <dbReference type="ARBA" id="ARBA00022741"/>
    </source>
</evidence>
<sequence length="93" mass="10419">LFLLQKPDIPIAIKSIAKKNLSKSKNLLGKEIKILKELSGLEHENLVGLLKCVETTTHVFLVMEFCNGGDLADYLQAKGTLSEDTIRHFVRQI</sequence>
<keyword evidence="3" id="KW-0418">Kinase</keyword>
<dbReference type="GO" id="GO:0048675">
    <property type="term" value="P:axon extension"/>
    <property type="evidence" value="ECO:0007669"/>
    <property type="project" value="TreeGrafter"/>
</dbReference>
<dbReference type="InterPro" id="IPR000719">
    <property type="entry name" value="Prot_kinase_dom"/>
</dbReference>
<keyword evidence="2" id="KW-0547">Nucleotide-binding</keyword>
<dbReference type="AlphaFoldDB" id="A0A914V6X9"/>
<evidence type="ECO:0000313" key="6">
    <source>
        <dbReference type="Proteomes" id="UP000887566"/>
    </source>
</evidence>
<dbReference type="GO" id="GO:0010508">
    <property type="term" value="P:positive regulation of autophagy"/>
    <property type="evidence" value="ECO:0007669"/>
    <property type="project" value="TreeGrafter"/>
</dbReference>
<dbReference type="Pfam" id="PF00069">
    <property type="entry name" value="Pkinase"/>
    <property type="match status" value="1"/>
</dbReference>
<dbReference type="GO" id="GO:0005524">
    <property type="term" value="F:ATP binding"/>
    <property type="evidence" value="ECO:0007669"/>
    <property type="project" value="UniProtKB-KW"/>
</dbReference>
<evidence type="ECO:0000256" key="4">
    <source>
        <dbReference type="ARBA" id="ARBA00022840"/>
    </source>
</evidence>
<dbReference type="GO" id="GO:0034045">
    <property type="term" value="C:phagophore assembly site membrane"/>
    <property type="evidence" value="ECO:0007669"/>
    <property type="project" value="TreeGrafter"/>
</dbReference>
<reference evidence="7" key="1">
    <citation type="submission" date="2022-11" db="UniProtKB">
        <authorList>
            <consortium name="WormBaseParasite"/>
        </authorList>
    </citation>
    <scope>IDENTIFICATION</scope>
</reference>
<evidence type="ECO:0000256" key="3">
    <source>
        <dbReference type="ARBA" id="ARBA00022777"/>
    </source>
</evidence>
<dbReference type="InterPro" id="IPR045269">
    <property type="entry name" value="Atg1-like"/>
</dbReference>
<dbReference type="PANTHER" id="PTHR24348">
    <property type="entry name" value="SERINE/THREONINE-PROTEIN KINASE UNC-51-RELATED"/>
    <property type="match status" value="1"/>
</dbReference>
<dbReference type="GO" id="GO:0005776">
    <property type="term" value="C:autophagosome"/>
    <property type="evidence" value="ECO:0007669"/>
    <property type="project" value="TreeGrafter"/>
</dbReference>
<name>A0A914V6X9_9BILA</name>
<dbReference type="Proteomes" id="UP000887566">
    <property type="component" value="Unplaced"/>
</dbReference>
<dbReference type="GO" id="GO:0004674">
    <property type="term" value="F:protein serine/threonine kinase activity"/>
    <property type="evidence" value="ECO:0007669"/>
    <property type="project" value="InterPro"/>
</dbReference>
<keyword evidence="6" id="KW-1185">Reference proteome</keyword>
<protein>
    <submittedName>
        <fullName evidence="7">Protein kinase domain-containing protein</fullName>
    </submittedName>
</protein>
<organism evidence="6 7">
    <name type="scientific">Plectus sambesii</name>
    <dbReference type="NCBI Taxonomy" id="2011161"/>
    <lineage>
        <taxon>Eukaryota</taxon>
        <taxon>Metazoa</taxon>
        <taxon>Ecdysozoa</taxon>
        <taxon>Nematoda</taxon>
        <taxon>Chromadorea</taxon>
        <taxon>Plectida</taxon>
        <taxon>Plectina</taxon>
        <taxon>Plectoidea</taxon>
        <taxon>Plectidae</taxon>
        <taxon>Plectus</taxon>
    </lineage>
</organism>
<dbReference type="Gene3D" id="1.10.510.10">
    <property type="entry name" value="Transferase(Phosphotransferase) domain 1"/>
    <property type="match status" value="1"/>
</dbReference>
<dbReference type="GO" id="GO:0034727">
    <property type="term" value="P:piecemeal microautophagy of the nucleus"/>
    <property type="evidence" value="ECO:0007669"/>
    <property type="project" value="TreeGrafter"/>
</dbReference>
<dbReference type="GO" id="GO:0000045">
    <property type="term" value="P:autophagosome assembly"/>
    <property type="evidence" value="ECO:0007669"/>
    <property type="project" value="TreeGrafter"/>
</dbReference>
<dbReference type="WBParaSite" id="PSAMB.scaffold16136size1400.g36808.t1">
    <property type="protein sequence ID" value="PSAMB.scaffold16136size1400.g36808.t1"/>
    <property type="gene ID" value="PSAMB.scaffold16136size1400.g36808"/>
</dbReference>
<accession>A0A914V6X9</accession>
<dbReference type="PANTHER" id="PTHR24348:SF22">
    <property type="entry name" value="NON-SPECIFIC SERINE_THREONINE PROTEIN KINASE"/>
    <property type="match status" value="1"/>
</dbReference>
<keyword evidence="4" id="KW-0067">ATP-binding</keyword>
<keyword evidence="1" id="KW-0808">Transferase</keyword>
<dbReference type="GO" id="GO:0005829">
    <property type="term" value="C:cytosol"/>
    <property type="evidence" value="ECO:0007669"/>
    <property type="project" value="TreeGrafter"/>
</dbReference>
<proteinExistence type="predicted"/>
<evidence type="ECO:0000259" key="5">
    <source>
        <dbReference type="PROSITE" id="PS50011"/>
    </source>
</evidence>
<feature type="domain" description="Protein kinase" evidence="5">
    <location>
        <begin position="1"/>
        <end position="93"/>
    </location>
</feature>
<dbReference type="GO" id="GO:0061709">
    <property type="term" value="P:reticulophagy"/>
    <property type="evidence" value="ECO:0007669"/>
    <property type="project" value="TreeGrafter"/>
</dbReference>
<dbReference type="GO" id="GO:0000422">
    <property type="term" value="P:autophagy of mitochondrion"/>
    <property type="evidence" value="ECO:0007669"/>
    <property type="project" value="TreeGrafter"/>
</dbReference>
<dbReference type="SUPFAM" id="SSF56112">
    <property type="entry name" value="Protein kinase-like (PK-like)"/>
    <property type="match status" value="1"/>
</dbReference>
<dbReference type="GO" id="GO:0042594">
    <property type="term" value="P:response to starvation"/>
    <property type="evidence" value="ECO:0007669"/>
    <property type="project" value="TreeGrafter"/>
</dbReference>
<dbReference type="PROSITE" id="PS50011">
    <property type="entry name" value="PROTEIN_KINASE_DOM"/>
    <property type="match status" value="1"/>
</dbReference>
<dbReference type="InterPro" id="IPR011009">
    <property type="entry name" value="Kinase-like_dom_sf"/>
</dbReference>
<evidence type="ECO:0000256" key="1">
    <source>
        <dbReference type="ARBA" id="ARBA00022679"/>
    </source>
</evidence>